<organism evidence="2 3">
    <name type="scientific">Streptomyces finlayi</name>
    <dbReference type="NCBI Taxonomy" id="67296"/>
    <lineage>
        <taxon>Bacteria</taxon>
        <taxon>Bacillati</taxon>
        <taxon>Actinomycetota</taxon>
        <taxon>Actinomycetes</taxon>
        <taxon>Kitasatosporales</taxon>
        <taxon>Streptomycetaceae</taxon>
        <taxon>Streptomyces</taxon>
    </lineage>
</organism>
<evidence type="ECO:0000313" key="3">
    <source>
        <dbReference type="Proteomes" id="UP000515307"/>
    </source>
</evidence>
<keyword evidence="3" id="KW-1185">Reference proteome</keyword>
<evidence type="ECO:0000259" key="1">
    <source>
        <dbReference type="PROSITE" id="PS50011"/>
    </source>
</evidence>
<dbReference type="Proteomes" id="UP000515307">
    <property type="component" value="Chromosome"/>
</dbReference>
<protein>
    <submittedName>
        <fullName evidence="2">Protein kinase</fullName>
    </submittedName>
</protein>
<keyword evidence="2" id="KW-0418">Kinase</keyword>
<dbReference type="Pfam" id="PF00069">
    <property type="entry name" value="Pkinase"/>
    <property type="match status" value="1"/>
</dbReference>
<dbReference type="InterPro" id="IPR000719">
    <property type="entry name" value="Prot_kinase_dom"/>
</dbReference>
<proteinExistence type="predicted"/>
<dbReference type="EMBL" id="CP045702">
    <property type="protein sequence ID" value="QNE76862.1"/>
    <property type="molecule type" value="Genomic_DNA"/>
</dbReference>
<dbReference type="AlphaFoldDB" id="A0A7G7BNE7"/>
<accession>A0A7G7BNE7</accession>
<name>A0A7G7BNE7_9ACTN</name>
<reference evidence="3" key="1">
    <citation type="submission" date="2019-10" db="EMBL/GenBank/DDBJ databases">
        <title>Antimicrobial potential of Antarctic Bacteria.</title>
        <authorList>
            <person name="Benaud N."/>
            <person name="Edwards R.J."/>
            <person name="Ferrari B.C."/>
        </authorList>
    </citation>
    <scope>NUCLEOTIDE SEQUENCE [LARGE SCALE GENOMIC DNA]</scope>
    <source>
        <strain evidence="3">NBSH44</strain>
    </source>
</reference>
<keyword evidence="2" id="KW-0808">Transferase</keyword>
<dbReference type="RefSeq" id="WP_185300357.1">
    <property type="nucleotide sequence ID" value="NZ_CP045702.1"/>
</dbReference>
<dbReference type="GO" id="GO:0004672">
    <property type="term" value="F:protein kinase activity"/>
    <property type="evidence" value="ECO:0007669"/>
    <property type="project" value="InterPro"/>
</dbReference>
<dbReference type="Gene3D" id="1.10.510.10">
    <property type="entry name" value="Transferase(Phosphotransferase) domain 1"/>
    <property type="match status" value="1"/>
</dbReference>
<dbReference type="SUPFAM" id="SSF56112">
    <property type="entry name" value="Protein kinase-like (PK-like)"/>
    <property type="match status" value="1"/>
</dbReference>
<feature type="domain" description="Protein kinase" evidence="1">
    <location>
        <begin position="11"/>
        <end position="277"/>
    </location>
</feature>
<dbReference type="PROSITE" id="PS50011">
    <property type="entry name" value="PROTEIN_KINASE_DOM"/>
    <property type="match status" value="1"/>
</dbReference>
<dbReference type="InterPro" id="IPR011009">
    <property type="entry name" value="Kinase-like_dom_sf"/>
</dbReference>
<evidence type="ECO:0000313" key="2">
    <source>
        <dbReference type="EMBL" id="QNE76862.1"/>
    </source>
</evidence>
<gene>
    <name evidence="2" type="ORF">F0344_21595</name>
</gene>
<dbReference type="KEGG" id="sfiy:F0344_21595"/>
<sequence length="277" mass="30056">MNSDGPYEPPEGALNSLNPGPLSLVLNRRGSTVWEVKTELGPYAVKVGYASRTHAWTALAPAREAAILRQLSRERILSGEWERGTWSAQPWRKGDSLYELWEPHRFENASTAPDVGEALSCAVALAALHEKGWVHGDVQPAHFILGRTAESFLIDLALARGGAVPRGYDFPYRGCLVHYEAPEISASVLESGTATPTREADVYALGASLFISATGWRHVDYPDDASREDQRRAIVAGPHRPVDVPGVLGSLIPHMLSRSPTDRPSSAEVCETLSAAL</sequence>
<dbReference type="SMART" id="SM00220">
    <property type="entry name" value="S_TKc"/>
    <property type="match status" value="1"/>
</dbReference>
<dbReference type="GO" id="GO:0005524">
    <property type="term" value="F:ATP binding"/>
    <property type="evidence" value="ECO:0007669"/>
    <property type="project" value="InterPro"/>
</dbReference>